<reference evidence="2 3" key="1">
    <citation type="journal article" date="2018" name="Front. Plant Sci.">
        <title>Red Clover (Trifolium pratense) and Zigzag Clover (T. medium) - A Picture of Genomic Similarities and Differences.</title>
        <authorList>
            <person name="Dluhosova J."/>
            <person name="Istvanek J."/>
            <person name="Nedelnik J."/>
            <person name="Repkova J."/>
        </authorList>
    </citation>
    <scope>NUCLEOTIDE SEQUENCE [LARGE SCALE GENOMIC DNA]</scope>
    <source>
        <strain evidence="3">cv. 10/8</strain>
        <tissue evidence="2">Leaf</tissue>
    </source>
</reference>
<feature type="region of interest" description="Disordered" evidence="1">
    <location>
        <begin position="45"/>
        <end position="66"/>
    </location>
</feature>
<accession>A0A392PJQ4</accession>
<dbReference type="Proteomes" id="UP000265520">
    <property type="component" value="Unassembled WGS sequence"/>
</dbReference>
<protein>
    <submittedName>
        <fullName evidence="2">Formin-like protein 1-like</fullName>
    </submittedName>
</protein>
<dbReference type="AlphaFoldDB" id="A0A392PJQ4"/>
<sequence>IFLVVRDFLAVLDRVCKEVGIVNERTMVSSAHKFPVPINPMLPQPLPGLYGRKDCSNSSDDESPSP</sequence>
<organism evidence="2 3">
    <name type="scientific">Trifolium medium</name>
    <dbReference type="NCBI Taxonomy" id="97028"/>
    <lineage>
        <taxon>Eukaryota</taxon>
        <taxon>Viridiplantae</taxon>
        <taxon>Streptophyta</taxon>
        <taxon>Embryophyta</taxon>
        <taxon>Tracheophyta</taxon>
        <taxon>Spermatophyta</taxon>
        <taxon>Magnoliopsida</taxon>
        <taxon>eudicotyledons</taxon>
        <taxon>Gunneridae</taxon>
        <taxon>Pentapetalae</taxon>
        <taxon>rosids</taxon>
        <taxon>fabids</taxon>
        <taxon>Fabales</taxon>
        <taxon>Fabaceae</taxon>
        <taxon>Papilionoideae</taxon>
        <taxon>50 kb inversion clade</taxon>
        <taxon>NPAAA clade</taxon>
        <taxon>Hologalegina</taxon>
        <taxon>IRL clade</taxon>
        <taxon>Trifolieae</taxon>
        <taxon>Trifolium</taxon>
    </lineage>
</organism>
<evidence type="ECO:0000256" key="1">
    <source>
        <dbReference type="SAM" id="MobiDB-lite"/>
    </source>
</evidence>
<comment type="caution">
    <text evidence="2">The sequence shown here is derived from an EMBL/GenBank/DDBJ whole genome shotgun (WGS) entry which is preliminary data.</text>
</comment>
<evidence type="ECO:0000313" key="2">
    <source>
        <dbReference type="EMBL" id="MCI12044.1"/>
    </source>
</evidence>
<feature type="non-terminal residue" evidence="2">
    <location>
        <position position="1"/>
    </location>
</feature>
<proteinExistence type="predicted"/>
<name>A0A392PJQ4_9FABA</name>
<keyword evidence="3" id="KW-1185">Reference proteome</keyword>
<evidence type="ECO:0000313" key="3">
    <source>
        <dbReference type="Proteomes" id="UP000265520"/>
    </source>
</evidence>
<dbReference type="EMBL" id="LXQA010082539">
    <property type="protein sequence ID" value="MCI12044.1"/>
    <property type="molecule type" value="Genomic_DNA"/>
</dbReference>